<dbReference type="EMBL" id="MU394355">
    <property type="protein sequence ID" value="KAI6083242.1"/>
    <property type="molecule type" value="Genomic_DNA"/>
</dbReference>
<comment type="caution">
    <text evidence="1">The sequence shown here is derived from an EMBL/GenBank/DDBJ whole genome shotgun (WGS) entry which is preliminary data.</text>
</comment>
<proteinExistence type="predicted"/>
<accession>A0ACC0CS70</accession>
<evidence type="ECO:0000313" key="2">
    <source>
        <dbReference type="Proteomes" id="UP001497680"/>
    </source>
</evidence>
<keyword evidence="2" id="KW-1185">Reference proteome</keyword>
<reference evidence="1 2" key="1">
    <citation type="journal article" date="2022" name="New Phytol.">
        <title>Ecological generalism drives hyperdiversity of secondary metabolite gene clusters in xylarialean endophytes.</title>
        <authorList>
            <person name="Franco M.E.E."/>
            <person name="Wisecaver J.H."/>
            <person name="Arnold A.E."/>
            <person name="Ju Y.M."/>
            <person name="Slot J.C."/>
            <person name="Ahrendt S."/>
            <person name="Moore L.P."/>
            <person name="Eastman K.E."/>
            <person name="Scott K."/>
            <person name="Konkel Z."/>
            <person name="Mondo S.J."/>
            <person name="Kuo A."/>
            <person name="Hayes R.D."/>
            <person name="Haridas S."/>
            <person name="Andreopoulos B."/>
            <person name="Riley R."/>
            <person name="LaButti K."/>
            <person name="Pangilinan J."/>
            <person name="Lipzen A."/>
            <person name="Amirebrahimi M."/>
            <person name="Yan J."/>
            <person name="Adam C."/>
            <person name="Keymanesh K."/>
            <person name="Ng V."/>
            <person name="Louie K."/>
            <person name="Northen T."/>
            <person name="Drula E."/>
            <person name="Henrissat B."/>
            <person name="Hsieh H.M."/>
            <person name="Youens-Clark K."/>
            <person name="Lutzoni F."/>
            <person name="Miadlikowska J."/>
            <person name="Eastwood D.C."/>
            <person name="Hamelin R.C."/>
            <person name="Grigoriev I.V."/>
            <person name="U'Ren J.M."/>
        </authorList>
    </citation>
    <scope>NUCLEOTIDE SEQUENCE [LARGE SCALE GENOMIC DNA]</scope>
    <source>
        <strain evidence="1 2">ER1909</strain>
    </source>
</reference>
<organism evidence="1 2">
    <name type="scientific">Hypoxylon rubiginosum</name>
    <dbReference type="NCBI Taxonomy" id="110542"/>
    <lineage>
        <taxon>Eukaryota</taxon>
        <taxon>Fungi</taxon>
        <taxon>Dikarya</taxon>
        <taxon>Ascomycota</taxon>
        <taxon>Pezizomycotina</taxon>
        <taxon>Sordariomycetes</taxon>
        <taxon>Xylariomycetidae</taxon>
        <taxon>Xylariales</taxon>
        <taxon>Hypoxylaceae</taxon>
        <taxon>Hypoxylon</taxon>
    </lineage>
</organism>
<name>A0ACC0CS70_9PEZI</name>
<evidence type="ECO:0000313" key="1">
    <source>
        <dbReference type="EMBL" id="KAI6083242.1"/>
    </source>
</evidence>
<protein>
    <submittedName>
        <fullName evidence="1">Uncharacterized protein</fullName>
    </submittedName>
</protein>
<sequence>MAEPADYRGHGPGDDTRRHSSHKRTRGEDDEREYDGYDGVKHARRRKYDGDDIRMGGGRDDRLRRRSLSPRDAAQREKSHRDRDDARRRDERPRGSDRDYDYSSQSKPSKQEERQLNPRSNHRPRARSPSPSSTRHHHHGHSHSRSHQHHHRRRRRSSSIQHPTNNTNINTATDTPVELPFGSRRLVRSDLENFRPLLAQYLEVQKQKDITVLDEREVRGRWKSFVGKWNKGELAEGWYRAETLEEAKSGWAGVLAERERERERDASSRPPAVLLHDGRAREGSDGGSGSGSAMRRKEEAGDASNGSAEEDDDEYGPTLPPGDASDAAARSARHGPGIPSLQDLALRRENAEEERMQDIDDLRLARKADRVEQRERLEDLVPRADAGTRERKLEKKREVNDKMRSFRNKSPGGVGEVAEAELLGGGDEVAELKRAQEAAKRKRSEREVRREEEARARAAEREVRVEEYKRKEESTMQVLRQIARERFG</sequence>
<dbReference type="Proteomes" id="UP001497680">
    <property type="component" value="Unassembled WGS sequence"/>
</dbReference>
<gene>
    <name evidence="1" type="ORF">F4821DRAFT_245236</name>
</gene>